<keyword evidence="2 6" id="KW-0540">Nuclease</keyword>
<evidence type="ECO:0000256" key="7">
    <source>
        <dbReference type="NCBIfam" id="TIGR00188"/>
    </source>
</evidence>
<comment type="similarity">
    <text evidence="6">Belongs to the RnpA family.</text>
</comment>
<keyword evidence="4 6" id="KW-0378">Hydrolase</keyword>
<organism evidence="8 9">
    <name type="scientific">Candidatus Zambryskibacteria bacterium CG10_big_fil_rev_8_21_14_0_10_42_12</name>
    <dbReference type="NCBI Taxonomy" id="1975115"/>
    <lineage>
        <taxon>Bacteria</taxon>
        <taxon>Candidatus Zambryskiibacteriota</taxon>
    </lineage>
</organism>
<keyword evidence="3 6" id="KW-0255">Endonuclease</keyword>
<comment type="caution">
    <text evidence="8">The sequence shown here is derived from an EMBL/GenBank/DDBJ whole genome shotgun (WGS) entry which is preliminary data.</text>
</comment>
<evidence type="ECO:0000256" key="1">
    <source>
        <dbReference type="ARBA" id="ARBA00022694"/>
    </source>
</evidence>
<sequence length="110" mass="12857">MLPKTKRLSRKEFGSVYNLGKRLNTSLFSVIFHPAAEAAKFGIVVSKKVTKKAVARHKVRRWVYEAIRSYLKQHESFKHDVIFITHPSIMKETYRTVETQVHHVLQNLSH</sequence>
<dbReference type="GO" id="GO:0001682">
    <property type="term" value="P:tRNA 5'-leader removal"/>
    <property type="evidence" value="ECO:0007669"/>
    <property type="project" value="UniProtKB-UniRule"/>
</dbReference>
<evidence type="ECO:0000256" key="6">
    <source>
        <dbReference type="HAMAP-Rule" id="MF_00227"/>
    </source>
</evidence>
<protein>
    <recommendedName>
        <fullName evidence="6 7">Ribonuclease P protein component</fullName>
        <shortName evidence="6">RNase P protein</shortName>
        <shortName evidence="6">RNaseP protein</shortName>
        <ecNumber evidence="6 7">3.1.26.5</ecNumber>
    </recommendedName>
    <alternativeName>
        <fullName evidence="6">Protein C5</fullName>
    </alternativeName>
</protein>
<evidence type="ECO:0000313" key="9">
    <source>
        <dbReference type="Proteomes" id="UP000231333"/>
    </source>
</evidence>
<evidence type="ECO:0000256" key="4">
    <source>
        <dbReference type="ARBA" id="ARBA00022801"/>
    </source>
</evidence>
<dbReference type="Gene3D" id="3.30.230.10">
    <property type="match status" value="1"/>
</dbReference>
<dbReference type="PANTHER" id="PTHR33992:SF1">
    <property type="entry name" value="RIBONUCLEASE P PROTEIN COMPONENT"/>
    <property type="match status" value="1"/>
</dbReference>
<dbReference type="GO" id="GO:0000049">
    <property type="term" value="F:tRNA binding"/>
    <property type="evidence" value="ECO:0007669"/>
    <property type="project" value="UniProtKB-UniRule"/>
</dbReference>
<dbReference type="GO" id="GO:0004526">
    <property type="term" value="F:ribonuclease P activity"/>
    <property type="evidence" value="ECO:0007669"/>
    <property type="project" value="UniProtKB-UniRule"/>
</dbReference>
<proteinExistence type="inferred from homology"/>
<dbReference type="SUPFAM" id="SSF54211">
    <property type="entry name" value="Ribosomal protein S5 domain 2-like"/>
    <property type="match status" value="1"/>
</dbReference>
<comment type="subunit">
    <text evidence="6">Consists of a catalytic RNA component (M1 or rnpB) and a protein subunit.</text>
</comment>
<dbReference type="EMBL" id="PCXL01000026">
    <property type="protein sequence ID" value="PIR37265.1"/>
    <property type="molecule type" value="Genomic_DNA"/>
</dbReference>
<dbReference type="GO" id="GO:0042781">
    <property type="term" value="F:3'-tRNA processing endoribonuclease activity"/>
    <property type="evidence" value="ECO:0007669"/>
    <property type="project" value="TreeGrafter"/>
</dbReference>
<dbReference type="InterPro" id="IPR014721">
    <property type="entry name" value="Ribsml_uS5_D2-typ_fold_subgr"/>
</dbReference>
<evidence type="ECO:0000256" key="5">
    <source>
        <dbReference type="ARBA" id="ARBA00022884"/>
    </source>
</evidence>
<dbReference type="AlphaFoldDB" id="A0A2H0QUN6"/>
<dbReference type="GO" id="GO:0030677">
    <property type="term" value="C:ribonuclease P complex"/>
    <property type="evidence" value="ECO:0007669"/>
    <property type="project" value="TreeGrafter"/>
</dbReference>
<keyword evidence="5 6" id="KW-0694">RNA-binding</keyword>
<reference evidence="8 9" key="1">
    <citation type="submission" date="2017-09" db="EMBL/GenBank/DDBJ databases">
        <title>Depth-based differentiation of microbial function through sediment-hosted aquifers and enrichment of novel symbionts in the deep terrestrial subsurface.</title>
        <authorList>
            <person name="Probst A.J."/>
            <person name="Ladd B."/>
            <person name="Jarett J.K."/>
            <person name="Geller-Mcgrath D.E."/>
            <person name="Sieber C.M."/>
            <person name="Emerson J.B."/>
            <person name="Anantharaman K."/>
            <person name="Thomas B.C."/>
            <person name="Malmstrom R."/>
            <person name="Stieglmeier M."/>
            <person name="Klingl A."/>
            <person name="Woyke T."/>
            <person name="Ryan C.M."/>
            <person name="Banfield J.F."/>
        </authorList>
    </citation>
    <scope>NUCLEOTIDE SEQUENCE [LARGE SCALE GENOMIC DNA]</scope>
    <source>
        <strain evidence="8">CG10_big_fil_rev_8_21_14_0_10_42_12</strain>
    </source>
</reference>
<dbReference type="InterPro" id="IPR000100">
    <property type="entry name" value="RNase_P"/>
</dbReference>
<dbReference type="PANTHER" id="PTHR33992">
    <property type="entry name" value="RIBONUCLEASE P PROTEIN COMPONENT"/>
    <property type="match status" value="1"/>
</dbReference>
<keyword evidence="1 6" id="KW-0819">tRNA processing</keyword>
<name>A0A2H0QUN6_9BACT</name>
<dbReference type="HAMAP" id="MF_00227">
    <property type="entry name" value="RNase_P"/>
    <property type="match status" value="1"/>
</dbReference>
<evidence type="ECO:0000256" key="2">
    <source>
        <dbReference type="ARBA" id="ARBA00022722"/>
    </source>
</evidence>
<dbReference type="Proteomes" id="UP000231333">
    <property type="component" value="Unassembled WGS sequence"/>
</dbReference>
<dbReference type="NCBIfam" id="TIGR00188">
    <property type="entry name" value="rnpA"/>
    <property type="match status" value="1"/>
</dbReference>
<evidence type="ECO:0000313" key="8">
    <source>
        <dbReference type="EMBL" id="PIR37265.1"/>
    </source>
</evidence>
<dbReference type="InterPro" id="IPR020568">
    <property type="entry name" value="Ribosomal_Su5_D2-typ_SF"/>
</dbReference>
<gene>
    <name evidence="6 8" type="primary">rnpA</name>
    <name evidence="8" type="ORF">COV34_03525</name>
</gene>
<comment type="function">
    <text evidence="6">RNaseP catalyzes the removal of the 5'-leader sequence from pre-tRNA to produce the mature 5'-terminus. It can also cleave other RNA substrates such as 4.5S RNA. The protein component plays an auxiliary but essential role in vivo by binding to the 5'-leader sequence and broadening the substrate specificity of the ribozyme.</text>
</comment>
<evidence type="ECO:0000256" key="3">
    <source>
        <dbReference type="ARBA" id="ARBA00022759"/>
    </source>
</evidence>
<accession>A0A2H0QUN6</accession>
<dbReference type="EC" id="3.1.26.5" evidence="6 7"/>
<dbReference type="Pfam" id="PF00825">
    <property type="entry name" value="Ribonuclease_P"/>
    <property type="match status" value="1"/>
</dbReference>
<comment type="catalytic activity">
    <reaction evidence="6">
        <text>Endonucleolytic cleavage of RNA, removing 5'-extranucleotides from tRNA precursor.</text>
        <dbReference type="EC" id="3.1.26.5"/>
    </reaction>
</comment>